<feature type="domain" description="RNA polymerase sigma factor 54 core-binding" evidence="11">
    <location>
        <begin position="123"/>
        <end position="267"/>
    </location>
</feature>
<dbReference type="InterPro" id="IPR007046">
    <property type="entry name" value="RNA_pol_sigma_54_core-bd"/>
</dbReference>
<accession>A0A2G6E7F4</accession>
<dbReference type="GO" id="GO:0016779">
    <property type="term" value="F:nucleotidyltransferase activity"/>
    <property type="evidence" value="ECO:0007669"/>
    <property type="project" value="UniProtKB-KW"/>
</dbReference>
<evidence type="ECO:0000259" key="10">
    <source>
        <dbReference type="Pfam" id="PF04552"/>
    </source>
</evidence>
<keyword evidence="2" id="KW-0240">DNA-directed RNA polymerase</keyword>
<keyword evidence="7" id="KW-0238">DNA-binding</keyword>
<dbReference type="NCBIfam" id="TIGR02395">
    <property type="entry name" value="rpoN_sigma"/>
    <property type="match status" value="1"/>
</dbReference>
<evidence type="ECO:0000256" key="1">
    <source>
        <dbReference type="ARBA" id="ARBA00008798"/>
    </source>
</evidence>
<feature type="domain" description="RNA polymerase sigma factor 54 DNA-binding" evidence="10">
    <location>
        <begin position="593"/>
        <end position="751"/>
    </location>
</feature>
<evidence type="ECO:0000256" key="4">
    <source>
        <dbReference type="ARBA" id="ARBA00022695"/>
    </source>
</evidence>
<dbReference type="AlphaFoldDB" id="A0A2G6E7F4"/>
<dbReference type="Proteomes" id="UP000229740">
    <property type="component" value="Unassembled WGS sequence"/>
</dbReference>
<proteinExistence type="inferred from homology"/>
<evidence type="ECO:0000259" key="11">
    <source>
        <dbReference type="Pfam" id="PF04963"/>
    </source>
</evidence>
<gene>
    <name evidence="12" type="primary">rpoN</name>
    <name evidence="12" type="ORF">CSB45_04860</name>
</gene>
<evidence type="ECO:0000313" key="13">
    <source>
        <dbReference type="Proteomes" id="UP000229740"/>
    </source>
</evidence>
<keyword evidence="4" id="KW-0548">Nucleotidyltransferase</keyword>
<evidence type="ECO:0000256" key="6">
    <source>
        <dbReference type="ARBA" id="ARBA00023082"/>
    </source>
</evidence>
<evidence type="ECO:0000256" key="8">
    <source>
        <dbReference type="ARBA" id="ARBA00023163"/>
    </source>
</evidence>
<dbReference type="EMBL" id="PDPS01000024">
    <property type="protein sequence ID" value="PID58023.1"/>
    <property type="molecule type" value="Genomic_DNA"/>
</dbReference>
<dbReference type="GO" id="GO:0001216">
    <property type="term" value="F:DNA-binding transcription activator activity"/>
    <property type="evidence" value="ECO:0007669"/>
    <property type="project" value="InterPro"/>
</dbReference>
<dbReference type="GO" id="GO:0016987">
    <property type="term" value="F:sigma factor activity"/>
    <property type="evidence" value="ECO:0007669"/>
    <property type="project" value="UniProtKB-KW"/>
</dbReference>
<dbReference type="Pfam" id="PF04552">
    <property type="entry name" value="Sigma54_DBD"/>
    <property type="match status" value="1"/>
</dbReference>
<protein>
    <submittedName>
        <fullName evidence="12">RNA polymerase sigma-54 factor</fullName>
    </submittedName>
</protein>
<dbReference type="InterPro" id="IPR000394">
    <property type="entry name" value="RNA_pol_sigma_54"/>
</dbReference>
<dbReference type="Pfam" id="PF04963">
    <property type="entry name" value="Sigma54_CBD"/>
    <property type="match status" value="2"/>
</dbReference>
<dbReference type="GO" id="GO:0006352">
    <property type="term" value="P:DNA-templated transcription initiation"/>
    <property type="evidence" value="ECO:0007669"/>
    <property type="project" value="InterPro"/>
</dbReference>
<dbReference type="GO" id="GO:0003677">
    <property type="term" value="F:DNA binding"/>
    <property type="evidence" value="ECO:0007669"/>
    <property type="project" value="UniProtKB-KW"/>
</dbReference>
<dbReference type="PANTHER" id="PTHR32248:SF4">
    <property type="entry name" value="RNA POLYMERASE SIGMA-54 FACTOR"/>
    <property type="match status" value="1"/>
</dbReference>
<dbReference type="Pfam" id="PF00309">
    <property type="entry name" value="Sigma54_AID"/>
    <property type="match status" value="1"/>
</dbReference>
<evidence type="ECO:0000256" key="5">
    <source>
        <dbReference type="ARBA" id="ARBA00023015"/>
    </source>
</evidence>
<dbReference type="PROSITE" id="PS50044">
    <property type="entry name" value="SIGMA54_3"/>
    <property type="match status" value="1"/>
</dbReference>
<comment type="similarity">
    <text evidence="1">Belongs to the sigma-54 factor family.</text>
</comment>
<feature type="region of interest" description="Disordered" evidence="9">
    <location>
        <begin position="58"/>
        <end position="89"/>
    </location>
</feature>
<keyword evidence="8" id="KW-0804">Transcription</keyword>
<dbReference type="Gene3D" id="1.10.10.1330">
    <property type="entry name" value="RNA polymerase sigma-54 factor, core-binding domain"/>
    <property type="match status" value="1"/>
</dbReference>
<feature type="domain" description="RNA polymerase sigma factor 54 core-binding" evidence="11">
    <location>
        <begin position="423"/>
        <end position="576"/>
    </location>
</feature>
<evidence type="ECO:0000256" key="2">
    <source>
        <dbReference type="ARBA" id="ARBA00022478"/>
    </source>
</evidence>
<comment type="caution">
    <text evidence="12">The sequence shown here is derived from an EMBL/GenBank/DDBJ whole genome shotgun (WGS) entry which is preliminary data.</text>
</comment>
<keyword evidence="6" id="KW-0731">Sigma factor</keyword>
<dbReference type="PRINTS" id="PR00045">
    <property type="entry name" value="SIGMA54FCT"/>
</dbReference>
<keyword evidence="3" id="KW-0808">Transferase</keyword>
<dbReference type="GO" id="GO:0000428">
    <property type="term" value="C:DNA-directed RNA polymerase complex"/>
    <property type="evidence" value="ECO:0007669"/>
    <property type="project" value="UniProtKB-KW"/>
</dbReference>
<dbReference type="InterPro" id="IPR007634">
    <property type="entry name" value="RNA_pol_sigma_54_DNA-bd"/>
</dbReference>
<dbReference type="PROSITE" id="PS00717">
    <property type="entry name" value="SIGMA54_1"/>
    <property type="match status" value="1"/>
</dbReference>
<dbReference type="Gene3D" id="1.10.10.60">
    <property type="entry name" value="Homeodomain-like"/>
    <property type="match status" value="1"/>
</dbReference>
<evidence type="ECO:0000256" key="3">
    <source>
        <dbReference type="ARBA" id="ARBA00022679"/>
    </source>
</evidence>
<organism evidence="12 13">
    <name type="scientific">candidate division KSB3 bacterium</name>
    <dbReference type="NCBI Taxonomy" id="2044937"/>
    <lineage>
        <taxon>Bacteria</taxon>
        <taxon>candidate division KSB3</taxon>
    </lineage>
</organism>
<evidence type="ECO:0000256" key="7">
    <source>
        <dbReference type="ARBA" id="ARBA00023125"/>
    </source>
</evidence>
<reference evidence="12 13" key="1">
    <citation type="submission" date="2017-10" db="EMBL/GenBank/DDBJ databases">
        <title>Novel microbial diversity and functional potential in the marine mammal oral microbiome.</title>
        <authorList>
            <person name="Dudek N.K."/>
            <person name="Sun C.L."/>
            <person name="Burstein D."/>
            <person name="Kantor R.S."/>
            <person name="Aliaga Goltsman D.S."/>
            <person name="Bik E.M."/>
            <person name="Thomas B.C."/>
            <person name="Banfield J.F."/>
            <person name="Relman D.A."/>
        </authorList>
    </citation>
    <scope>NUCLEOTIDE SEQUENCE [LARGE SCALE GENOMIC DNA]</scope>
    <source>
        <strain evidence="12">DOLZORAL124_49_17</strain>
    </source>
</reference>
<evidence type="ECO:0000313" key="12">
    <source>
        <dbReference type="EMBL" id="PID58023.1"/>
    </source>
</evidence>
<evidence type="ECO:0000256" key="9">
    <source>
        <dbReference type="SAM" id="MobiDB-lite"/>
    </source>
</evidence>
<dbReference type="InterPro" id="IPR038709">
    <property type="entry name" value="RpoN_core-bd_sf"/>
</dbReference>
<dbReference type="PROSITE" id="PS00718">
    <property type="entry name" value="SIGMA54_2"/>
    <property type="match status" value="1"/>
</dbReference>
<keyword evidence="5" id="KW-0805">Transcription regulation</keyword>
<name>A0A2G6E7F4_9BACT</name>
<dbReference type="PANTHER" id="PTHR32248">
    <property type="entry name" value="RNA POLYMERASE SIGMA-54 FACTOR"/>
    <property type="match status" value="1"/>
</dbReference>
<sequence>MNVDARINLNMSQRLVMTPMLQQAIKLLQMSRLELVDMVKQEMLDNPVLDELEEGRTQESLASLEENGRADEASGPDLSDSLDAGSQNTHGELSVNWEDYFNDNPSGLGYYGEYDPDDGNQSFDNLLSRPQSLAEHLSWQLQMSMVPERSRKIGDFLIGQIGDDAYIRIELEEPFTSLNIHDPNIEFSQLEEYREWVVKQLCQKVSFEFEREYILAHVELEGTQRILANVLLQEYYDELNSGDYASTITKLQCFTLEDFDTISKLLCATPPEEFEKLTGIPASEIHQGITAIVSVCQSLPDLIVRFSKVLLNDNYVTKLEKLGLPPEELFLVEYLLSLLSVGELSYVACKEDAEKSEKHEEDIQTFLEQLRQSYAHIETLHSHKYFLIQLYTVGLNLISNRFSENSPFRYQKLFLKLLHPSEQDVEHIAQSCMVLGTRYYQQEKRVMVQEVAQLLRHIQSFTPAGVAARDLKECLLLQARSLDIRDSALESVINLYLNELRQGRYKTIEEKLGIDRSDVELIQKIIGGMSLRPGADFVMERPEYIVPDIYVYKVDGEYEVVLNEDDLPSLRINPTYKKIISGHDRDVSSETRQYVDQKLRSAMWFIRSVEQRKRTIYKVGKSLVKFQQEFLEYGLSHLKPLVLRDVADDIAMHESTVSRVTTNKYIHTPQGVFELKFFFHSGLGSSSGSDVSSIALKERIKRMIDEENCEQPLSDKAIEDRLKQAGISIARRTIAKYREDLNIPSSIQRKRKKNG</sequence>